<accession>A0A967BE39</accession>
<keyword evidence="2" id="KW-1185">Reference proteome</keyword>
<dbReference type="AlphaFoldDB" id="A0A967BE39"/>
<comment type="caution">
    <text evidence="1">The sequence shown here is derived from an EMBL/GenBank/DDBJ whole genome shotgun (WGS) entry which is preliminary data.</text>
</comment>
<name>A0A967BE39_9PROT</name>
<evidence type="ECO:0000313" key="1">
    <source>
        <dbReference type="EMBL" id="NHO54737.1"/>
    </source>
</evidence>
<reference evidence="1" key="1">
    <citation type="submission" date="2019-11" db="EMBL/GenBank/DDBJ databases">
        <title>Description of new Acetobacter species.</title>
        <authorList>
            <person name="Cleenwerck I."/>
            <person name="Sombolestani A.S."/>
        </authorList>
    </citation>
    <scope>NUCLEOTIDE SEQUENCE</scope>
    <source>
        <strain evidence="1">LMG 1626</strain>
    </source>
</reference>
<proteinExistence type="predicted"/>
<dbReference type="RefSeq" id="WP_166317350.1">
    <property type="nucleotide sequence ID" value="NZ_WOTH01000031.1"/>
</dbReference>
<sequence length="114" mass="12496">MTPRDSLGLSLTLKGVLFIGLCLAATPLAKAAIQTSFSSAEQHEDKAIPAVVQVYREIGLSVTGSWNHYKAKPLDSAASRDKEMGWIPGFQMNASTMFRIQNIRHLLVALHFVL</sequence>
<gene>
    <name evidence="1" type="ORF">GOB87_12415</name>
</gene>
<evidence type="ECO:0000313" key="2">
    <source>
        <dbReference type="Proteomes" id="UP000597459"/>
    </source>
</evidence>
<organism evidence="1 2">
    <name type="scientific">Acetobacter estunensis</name>
    <dbReference type="NCBI Taxonomy" id="104097"/>
    <lineage>
        <taxon>Bacteria</taxon>
        <taxon>Pseudomonadati</taxon>
        <taxon>Pseudomonadota</taxon>
        <taxon>Alphaproteobacteria</taxon>
        <taxon>Acetobacterales</taxon>
        <taxon>Acetobacteraceae</taxon>
        <taxon>Acetobacter</taxon>
    </lineage>
</organism>
<dbReference type="EMBL" id="WOTH01000031">
    <property type="protein sequence ID" value="NHO54737.1"/>
    <property type="molecule type" value="Genomic_DNA"/>
</dbReference>
<dbReference type="Proteomes" id="UP000597459">
    <property type="component" value="Unassembled WGS sequence"/>
</dbReference>
<protein>
    <submittedName>
        <fullName evidence="1">Uncharacterized protein</fullName>
    </submittedName>
</protein>